<keyword evidence="2" id="KW-0813">Transport</keyword>
<dbReference type="EMBL" id="CP047121">
    <property type="protein sequence ID" value="QHB52805.1"/>
    <property type="molecule type" value="Genomic_DNA"/>
</dbReference>
<dbReference type="PIRSF" id="PIRSF019574">
    <property type="entry name" value="Periplasmic_polyamine_BP"/>
    <property type="match status" value="1"/>
</dbReference>
<evidence type="ECO:0000256" key="3">
    <source>
        <dbReference type="ARBA" id="ARBA00022729"/>
    </source>
</evidence>
<evidence type="ECO:0000256" key="2">
    <source>
        <dbReference type="ARBA" id="ARBA00022448"/>
    </source>
</evidence>
<keyword evidence="4" id="KW-0574">Periplasm</keyword>
<sequence>MLLRIGGELMKRLKALLLSIVLVICLFILSGCASSHAAKHSKTLNVIGWSEYVPQSVLDQFTKETGIKINYTSYSDPDQMLSKVLSSANGTYDMVLAPGMYVQVLRKLGRLDKLNKAEIPNYRNLSQTALNEPYDKSNQYSAPYLGTVMGIAYNDKKVKTPITSYQDLLKPEFKDALVTVEDSRAVVGCALMATGHKINDTSKSALSDASKYLAKLKPNIKIFDGSSPKTSLINGEVSAGLIYGGEIALAMQNNHDIKIVYPKESIYFAYDVFMKLKKAPNGTNVDKFINYMLEPKTSVKFSKAFPYYNPNKKAVKLLPKKLRDNPAVTVPNNILARSQTVLNLGRNTTKIDKVWNDFKGDQ</sequence>
<feature type="binding site" evidence="5">
    <location>
        <position position="51"/>
    </location>
    <ligand>
        <name>spermidine</name>
        <dbReference type="ChEBI" id="CHEBI:57834"/>
    </ligand>
</feature>
<dbReference type="GO" id="GO:0019808">
    <property type="term" value="F:polyamine binding"/>
    <property type="evidence" value="ECO:0007669"/>
    <property type="project" value="InterPro"/>
</dbReference>
<dbReference type="GO" id="GO:0042597">
    <property type="term" value="C:periplasmic space"/>
    <property type="evidence" value="ECO:0007669"/>
    <property type="project" value="UniProtKB-SubCell"/>
</dbReference>
<protein>
    <submittedName>
        <fullName evidence="6">Extracellular solute-binding protein</fullName>
    </submittedName>
</protein>
<evidence type="ECO:0000256" key="1">
    <source>
        <dbReference type="ARBA" id="ARBA00004418"/>
    </source>
</evidence>
<dbReference type="PRINTS" id="PR00909">
    <property type="entry name" value="SPERMDNBNDNG"/>
</dbReference>
<dbReference type="CDD" id="cd13590">
    <property type="entry name" value="PBP2_PotD_PotF_like"/>
    <property type="match status" value="1"/>
</dbReference>
<dbReference type="Pfam" id="PF13416">
    <property type="entry name" value="SBP_bac_8"/>
    <property type="match status" value="1"/>
</dbReference>
<dbReference type="InterPro" id="IPR001188">
    <property type="entry name" value="Sperm_putr-bd"/>
</dbReference>
<dbReference type="AlphaFoldDB" id="A0A6P1EB22"/>
<dbReference type="Gene3D" id="3.40.190.10">
    <property type="entry name" value="Periplasmic binding protein-like II"/>
    <property type="match status" value="2"/>
</dbReference>
<comment type="subcellular location">
    <subcellularLocation>
        <location evidence="1">Periplasm</location>
    </subcellularLocation>
</comment>
<evidence type="ECO:0000256" key="5">
    <source>
        <dbReference type="PIRSR" id="PIRSR019574-1"/>
    </source>
</evidence>
<proteinExistence type="predicted"/>
<dbReference type="PANTHER" id="PTHR30222">
    <property type="entry name" value="SPERMIDINE/PUTRESCINE-BINDING PERIPLASMIC PROTEIN"/>
    <property type="match status" value="1"/>
</dbReference>
<dbReference type="PROSITE" id="PS51257">
    <property type="entry name" value="PROKAR_LIPOPROTEIN"/>
    <property type="match status" value="1"/>
</dbReference>
<dbReference type="Proteomes" id="UP000465035">
    <property type="component" value="Chromosome"/>
</dbReference>
<organism evidence="6 7">
    <name type="scientific">Lentilactobacillus hilgardii</name>
    <name type="common">Lactobacillus hilgardii</name>
    <dbReference type="NCBI Taxonomy" id="1588"/>
    <lineage>
        <taxon>Bacteria</taxon>
        <taxon>Bacillati</taxon>
        <taxon>Bacillota</taxon>
        <taxon>Bacilli</taxon>
        <taxon>Lactobacillales</taxon>
        <taxon>Lactobacillaceae</taxon>
        <taxon>Lentilactobacillus</taxon>
    </lineage>
</organism>
<evidence type="ECO:0000256" key="4">
    <source>
        <dbReference type="ARBA" id="ARBA00022764"/>
    </source>
</evidence>
<dbReference type="GO" id="GO:0015846">
    <property type="term" value="P:polyamine transport"/>
    <property type="evidence" value="ECO:0007669"/>
    <property type="project" value="InterPro"/>
</dbReference>
<accession>A0A6P1EB22</accession>
<reference evidence="6 7" key="1">
    <citation type="submission" date="2019-12" db="EMBL/GenBank/DDBJ databases">
        <title>Lactobacillus hilgardii FLUB.</title>
        <authorList>
            <person name="Gustaw K."/>
        </authorList>
    </citation>
    <scope>NUCLEOTIDE SEQUENCE [LARGE SCALE GENOMIC DNA]</scope>
    <source>
        <strain evidence="6 7">FLUB</strain>
    </source>
</reference>
<keyword evidence="3" id="KW-0732">Signal</keyword>
<dbReference type="InterPro" id="IPR006059">
    <property type="entry name" value="SBP"/>
</dbReference>
<evidence type="ECO:0000313" key="7">
    <source>
        <dbReference type="Proteomes" id="UP000465035"/>
    </source>
</evidence>
<name>A0A6P1EB22_LENHI</name>
<dbReference type="PANTHER" id="PTHR30222:SF17">
    <property type="entry name" value="SPERMIDINE_PUTRESCINE-BINDING PERIPLASMIC PROTEIN"/>
    <property type="match status" value="1"/>
</dbReference>
<gene>
    <name evidence="6" type="ORF">GQR93_11685</name>
</gene>
<dbReference type="SUPFAM" id="SSF53850">
    <property type="entry name" value="Periplasmic binding protein-like II"/>
    <property type="match status" value="1"/>
</dbReference>
<evidence type="ECO:0000313" key="6">
    <source>
        <dbReference type="EMBL" id="QHB52805.1"/>
    </source>
</evidence>